<organism evidence="5 6">
    <name type="scientific">Candidatus Stercoripulliclostridium merdigallinarum</name>
    <dbReference type="NCBI Taxonomy" id="2840951"/>
    <lineage>
        <taxon>Bacteria</taxon>
        <taxon>Bacillati</taxon>
        <taxon>Bacillota</taxon>
        <taxon>Clostridia</taxon>
        <taxon>Eubacteriales</taxon>
        <taxon>Candidatus Stercoripulliclostridium</taxon>
    </lineage>
</organism>
<accession>A0A9D1SHF8</accession>
<evidence type="ECO:0000256" key="1">
    <source>
        <dbReference type="ARBA" id="ARBA00023015"/>
    </source>
</evidence>
<dbReference type="AlphaFoldDB" id="A0A9D1SHF8"/>
<dbReference type="SUPFAM" id="SSF46689">
    <property type="entry name" value="Homeodomain-like"/>
    <property type="match status" value="1"/>
</dbReference>
<keyword evidence="2" id="KW-0238">DNA-binding</keyword>
<dbReference type="GO" id="GO:0043565">
    <property type="term" value="F:sequence-specific DNA binding"/>
    <property type="evidence" value="ECO:0007669"/>
    <property type="project" value="InterPro"/>
</dbReference>
<dbReference type="Gene3D" id="1.10.10.60">
    <property type="entry name" value="Homeodomain-like"/>
    <property type="match status" value="1"/>
</dbReference>
<dbReference type="Pfam" id="PF12833">
    <property type="entry name" value="HTH_18"/>
    <property type="match status" value="1"/>
</dbReference>
<proteinExistence type="predicted"/>
<name>A0A9D1SHF8_9FIRM</name>
<feature type="domain" description="HTH araC/xylS-type" evidence="4">
    <location>
        <begin position="1"/>
        <end position="67"/>
    </location>
</feature>
<dbReference type="PANTHER" id="PTHR43280:SF2">
    <property type="entry name" value="HTH-TYPE TRANSCRIPTIONAL REGULATOR EXSA"/>
    <property type="match status" value="1"/>
</dbReference>
<protein>
    <submittedName>
        <fullName evidence="5">Helix-turn-helix transcriptional regulator</fullName>
    </submittedName>
</protein>
<evidence type="ECO:0000256" key="3">
    <source>
        <dbReference type="ARBA" id="ARBA00023163"/>
    </source>
</evidence>
<dbReference type="InterPro" id="IPR009057">
    <property type="entry name" value="Homeodomain-like_sf"/>
</dbReference>
<reference evidence="5" key="2">
    <citation type="journal article" date="2021" name="PeerJ">
        <title>Extensive microbial diversity within the chicken gut microbiome revealed by metagenomics and culture.</title>
        <authorList>
            <person name="Gilroy R."/>
            <person name="Ravi A."/>
            <person name="Getino M."/>
            <person name="Pursley I."/>
            <person name="Horton D.L."/>
            <person name="Alikhan N.F."/>
            <person name="Baker D."/>
            <person name="Gharbi K."/>
            <person name="Hall N."/>
            <person name="Watson M."/>
            <person name="Adriaenssens E.M."/>
            <person name="Foster-Nyarko E."/>
            <person name="Jarju S."/>
            <person name="Secka A."/>
            <person name="Antonio M."/>
            <person name="Oren A."/>
            <person name="Chaudhuri R.R."/>
            <person name="La Ragione R."/>
            <person name="Hildebrand F."/>
            <person name="Pallen M.J."/>
        </authorList>
    </citation>
    <scope>NUCLEOTIDE SEQUENCE</scope>
    <source>
        <strain evidence="5">18911</strain>
    </source>
</reference>
<comment type="caution">
    <text evidence="5">The sequence shown here is derived from an EMBL/GenBank/DDBJ whole genome shotgun (WGS) entry which is preliminary data.</text>
</comment>
<evidence type="ECO:0000313" key="5">
    <source>
        <dbReference type="EMBL" id="HIU59753.1"/>
    </source>
</evidence>
<evidence type="ECO:0000313" key="6">
    <source>
        <dbReference type="Proteomes" id="UP000824094"/>
    </source>
</evidence>
<keyword evidence="3" id="KW-0804">Transcription</keyword>
<evidence type="ECO:0000256" key="2">
    <source>
        <dbReference type="ARBA" id="ARBA00023125"/>
    </source>
</evidence>
<dbReference type="GO" id="GO:0003700">
    <property type="term" value="F:DNA-binding transcription factor activity"/>
    <property type="evidence" value="ECO:0007669"/>
    <property type="project" value="InterPro"/>
</dbReference>
<dbReference type="InterPro" id="IPR018060">
    <property type="entry name" value="HTH_AraC"/>
</dbReference>
<reference evidence="5" key="1">
    <citation type="submission" date="2020-10" db="EMBL/GenBank/DDBJ databases">
        <authorList>
            <person name="Gilroy R."/>
        </authorList>
    </citation>
    <scope>NUCLEOTIDE SEQUENCE</scope>
    <source>
        <strain evidence="5">18911</strain>
    </source>
</reference>
<evidence type="ECO:0000259" key="4">
    <source>
        <dbReference type="PROSITE" id="PS01124"/>
    </source>
</evidence>
<dbReference type="Proteomes" id="UP000824094">
    <property type="component" value="Unassembled WGS sequence"/>
</dbReference>
<gene>
    <name evidence="5" type="ORF">IAB05_00005</name>
</gene>
<dbReference type="PANTHER" id="PTHR43280">
    <property type="entry name" value="ARAC-FAMILY TRANSCRIPTIONAL REGULATOR"/>
    <property type="match status" value="1"/>
</dbReference>
<dbReference type="PROSITE" id="PS01124">
    <property type="entry name" value="HTH_ARAC_FAMILY_2"/>
    <property type="match status" value="1"/>
</dbReference>
<dbReference type="EMBL" id="DVNF01000001">
    <property type="protein sequence ID" value="HIU59753.1"/>
    <property type="molecule type" value="Genomic_DNA"/>
</dbReference>
<sequence length="67" mass="7458">MTIALFISRSALSARFKASTGVNLSDFITDKKIDEAKRLLTYTKSSVSDISEYLAFSSQSHFSAKFK</sequence>
<dbReference type="SMART" id="SM00342">
    <property type="entry name" value="HTH_ARAC"/>
    <property type="match status" value="1"/>
</dbReference>
<keyword evidence="1" id="KW-0805">Transcription regulation</keyword>